<gene>
    <name evidence="1" type="ORF">AVDCRST_MAG84-1168</name>
</gene>
<dbReference type="EMBL" id="CADCTZ010000180">
    <property type="protein sequence ID" value="CAA9317945.1"/>
    <property type="molecule type" value="Genomic_DNA"/>
</dbReference>
<feature type="non-terminal residue" evidence="1">
    <location>
        <position position="1"/>
    </location>
</feature>
<name>A0A6J4L308_9CYAN</name>
<evidence type="ECO:0000313" key="1">
    <source>
        <dbReference type="EMBL" id="CAA9317945.1"/>
    </source>
</evidence>
<sequence length="42" mass="5034">ETKFPSVFLLLDSCFFRNRDRADRSLFPCFLYSCRGKSQRLL</sequence>
<organism evidence="1">
    <name type="scientific">uncultured Microcoleus sp</name>
    <dbReference type="NCBI Taxonomy" id="259945"/>
    <lineage>
        <taxon>Bacteria</taxon>
        <taxon>Bacillati</taxon>
        <taxon>Cyanobacteriota</taxon>
        <taxon>Cyanophyceae</taxon>
        <taxon>Oscillatoriophycideae</taxon>
        <taxon>Oscillatoriales</taxon>
        <taxon>Microcoleaceae</taxon>
        <taxon>Microcoleus</taxon>
        <taxon>environmental samples</taxon>
    </lineage>
</organism>
<protein>
    <submittedName>
        <fullName evidence="1">Uncharacterized protein</fullName>
    </submittedName>
</protein>
<proteinExistence type="predicted"/>
<feature type="non-terminal residue" evidence="1">
    <location>
        <position position="42"/>
    </location>
</feature>
<reference evidence="1" key="1">
    <citation type="submission" date="2020-02" db="EMBL/GenBank/DDBJ databases">
        <authorList>
            <person name="Meier V. D."/>
        </authorList>
    </citation>
    <scope>NUCLEOTIDE SEQUENCE</scope>
    <source>
        <strain evidence="1">AVDCRST_MAG84</strain>
    </source>
</reference>
<accession>A0A6J4L308</accession>
<dbReference type="AlphaFoldDB" id="A0A6J4L308"/>